<comment type="caution">
    <text evidence="1">The sequence shown here is derived from an EMBL/GenBank/DDBJ whole genome shotgun (WGS) entry which is preliminary data.</text>
</comment>
<organism evidence="1 2">
    <name type="scientific">Polarella glacialis</name>
    <name type="common">Dinoflagellate</name>
    <dbReference type="NCBI Taxonomy" id="89957"/>
    <lineage>
        <taxon>Eukaryota</taxon>
        <taxon>Sar</taxon>
        <taxon>Alveolata</taxon>
        <taxon>Dinophyceae</taxon>
        <taxon>Suessiales</taxon>
        <taxon>Suessiaceae</taxon>
        <taxon>Polarella</taxon>
    </lineage>
</organism>
<dbReference type="AlphaFoldDB" id="A0A813GSD1"/>
<sequence>MDYDDLQDLTKLFGYVAFDTEHLIILGTKDILTRKWCMGEVTTGRLHKINTVVVALPDYEPPSETYVQDYQVHVPDITELVAHGISLAAVQETLRWMQDLPTIELLGTLDSTLARSLCKELVVMHVSPGSMFQNSVQLNCEAQDEPDKKARLASRKTQYNGSKVAILVDYRNIEAVATALVLQLMVSPLLVSLEGMVPYIMAADEEAMPTVRILVVICSQECFANPDINKVLVSSAARRLKVLPVIAEDGFRFPTQDFYDEVLTKCWRRSAGDEAPAKLSQFAAVIKQVFQEIPVDFKLQGGYSASTQDLEVKAKTIAFRLLGGKLRPMSLEEHRSANPEELEARSPILLAPTEDLLPAAADENTPQLATELTEQNSPIFTSFL</sequence>
<dbReference type="EMBL" id="CAJNNW010000372">
    <property type="protein sequence ID" value="CAE8627106.1"/>
    <property type="molecule type" value="Genomic_DNA"/>
</dbReference>
<protein>
    <submittedName>
        <fullName evidence="1">Uncharacterized protein</fullName>
    </submittedName>
</protein>
<name>A0A813GSD1_POLGL</name>
<evidence type="ECO:0000313" key="1">
    <source>
        <dbReference type="EMBL" id="CAE8627106.1"/>
    </source>
</evidence>
<dbReference type="Proteomes" id="UP000626109">
    <property type="component" value="Unassembled WGS sequence"/>
</dbReference>
<evidence type="ECO:0000313" key="2">
    <source>
        <dbReference type="Proteomes" id="UP000626109"/>
    </source>
</evidence>
<accession>A0A813GSD1</accession>
<gene>
    <name evidence="1" type="ORF">PGLA2088_LOCUS555</name>
</gene>
<reference evidence="1" key="1">
    <citation type="submission" date="2021-02" db="EMBL/GenBank/DDBJ databases">
        <authorList>
            <person name="Dougan E. K."/>
            <person name="Rhodes N."/>
            <person name="Thang M."/>
            <person name="Chan C."/>
        </authorList>
    </citation>
    <scope>NUCLEOTIDE SEQUENCE</scope>
</reference>
<proteinExistence type="predicted"/>